<dbReference type="EMBL" id="OX597824">
    <property type="protein sequence ID" value="CAI9730713.1"/>
    <property type="molecule type" value="Genomic_DNA"/>
</dbReference>
<sequence length="108" mass="12526">MVSIIKNYPWQCMECKTCVQCMDPYDEDKMMFCDRCDRGYHTFCVGLKAIPTGRTVTITSQNQKSLSQTENLLTMLTVGNKDYIRCHYSQIIVVPPWIATFPHDYSLN</sequence>
<evidence type="ECO:0000313" key="11">
    <source>
        <dbReference type="Proteomes" id="UP001162480"/>
    </source>
</evidence>
<keyword evidence="5" id="KW-0862">Zinc</keyword>
<evidence type="ECO:0000259" key="9">
    <source>
        <dbReference type="Pfam" id="PF00628"/>
    </source>
</evidence>
<evidence type="ECO:0000256" key="7">
    <source>
        <dbReference type="ARBA" id="ARBA00023163"/>
    </source>
</evidence>
<organism evidence="10 11">
    <name type="scientific">Octopus vulgaris</name>
    <name type="common">Common octopus</name>
    <dbReference type="NCBI Taxonomy" id="6645"/>
    <lineage>
        <taxon>Eukaryota</taxon>
        <taxon>Metazoa</taxon>
        <taxon>Spiralia</taxon>
        <taxon>Lophotrochozoa</taxon>
        <taxon>Mollusca</taxon>
        <taxon>Cephalopoda</taxon>
        <taxon>Coleoidea</taxon>
        <taxon>Octopodiformes</taxon>
        <taxon>Octopoda</taxon>
        <taxon>Incirrata</taxon>
        <taxon>Octopodidae</taxon>
        <taxon>Octopus</taxon>
    </lineage>
</organism>
<keyword evidence="2" id="KW-0479">Metal-binding</keyword>
<evidence type="ECO:0000256" key="5">
    <source>
        <dbReference type="ARBA" id="ARBA00022833"/>
    </source>
</evidence>
<keyword evidence="6" id="KW-0805">Transcription regulation</keyword>
<dbReference type="GO" id="GO:0005634">
    <property type="term" value="C:nucleus"/>
    <property type="evidence" value="ECO:0007669"/>
    <property type="project" value="UniProtKB-SubCell"/>
</dbReference>
<dbReference type="SUPFAM" id="SSF57903">
    <property type="entry name" value="FYVE/PHD zinc finger"/>
    <property type="match status" value="1"/>
</dbReference>
<dbReference type="PANTHER" id="PTHR45888">
    <property type="entry name" value="HL01030P-RELATED"/>
    <property type="match status" value="1"/>
</dbReference>
<keyword evidence="11" id="KW-1185">Reference proteome</keyword>
<name>A0AA36BA71_OCTVU</name>
<evidence type="ECO:0000313" key="10">
    <source>
        <dbReference type="EMBL" id="CAI9730713.1"/>
    </source>
</evidence>
<gene>
    <name evidence="10" type="ORF">OCTVUL_1B019163</name>
</gene>
<dbReference type="InterPro" id="IPR013083">
    <property type="entry name" value="Znf_RING/FYVE/PHD"/>
</dbReference>
<keyword evidence="4" id="KW-0863">Zinc-finger</keyword>
<keyword evidence="3" id="KW-0677">Repeat</keyword>
<evidence type="ECO:0000256" key="2">
    <source>
        <dbReference type="ARBA" id="ARBA00022723"/>
    </source>
</evidence>
<dbReference type="Pfam" id="PF00628">
    <property type="entry name" value="PHD"/>
    <property type="match status" value="1"/>
</dbReference>
<feature type="domain" description="PHD-type" evidence="9">
    <location>
        <begin position="18"/>
        <end position="50"/>
    </location>
</feature>
<dbReference type="InterPro" id="IPR011011">
    <property type="entry name" value="Znf_FYVE_PHD"/>
</dbReference>
<keyword evidence="8" id="KW-0539">Nucleus</keyword>
<keyword evidence="7" id="KW-0804">Transcription</keyword>
<reference evidence="10" key="1">
    <citation type="submission" date="2023-08" db="EMBL/GenBank/DDBJ databases">
        <authorList>
            <person name="Alioto T."/>
            <person name="Alioto T."/>
            <person name="Gomez Garrido J."/>
        </authorList>
    </citation>
    <scope>NUCLEOTIDE SEQUENCE</scope>
</reference>
<dbReference type="InterPro" id="IPR019787">
    <property type="entry name" value="Znf_PHD-finger"/>
</dbReference>
<evidence type="ECO:0000256" key="6">
    <source>
        <dbReference type="ARBA" id="ARBA00023015"/>
    </source>
</evidence>
<proteinExistence type="predicted"/>
<protein>
    <submittedName>
        <fullName evidence="10">Finger 10-like</fullName>
    </submittedName>
</protein>
<accession>A0AA36BA71</accession>
<dbReference type="Gene3D" id="3.30.40.10">
    <property type="entry name" value="Zinc/RING finger domain, C3HC4 (zinc finger)"/>
    <property type="match status" value="1"/>
</dbReference>
<evidence type="ECO:0000256" key="4">
    <source>
        <dbReference type="ARBA" id="ARBA00022771"/>
    </source>
</evidence>
<evidence type="ECO:0000256" key="8">
    <source>
        <dbReference type="ARBA" id="ARBA00023242"/>
    </source>
</evidence>
<evidence type="ECO:0000256" key="3">
    <source>
        <dbReference type="ARBA" id="ARBA00022737"/>
    </source>
</evidence>
<evidence type="ECO:0000256" key="1">
    <source>
        <dbReference type="ARBA" id="ARBA00004123"/>
    </source>
</evidence>
<dbReference type="AlphaFoldDB" id="A0AA36BA71"/>
<dbReference type="Proteomes" id="UP001162480">
    <property type="component" value="Chromosome 11"/>
</dbReference>
<dbReference type="CDD" id="cd15529">
    <property type="entry name" value="PHD2_PHF10"/>
    <property type="match status" value="1"/>
</dbReference>
<comment type="subcellular location">
    <subcellularLocation>
        <location evidence="1">Nucleus</location>
    </subcellularLocation>
</comment>
<dbReference type="GO" id="GO:0008270">
    <property type="term" value="F:zinc ion binding"/>
    <property type="evidence" value="ECO:0007669"/>
    <property type="project" value="UniProtKB-KW"/>
</dbReference>
<dbReference type="PANTHER" id="PTHR45888:SF4">
    <property type="entry name" value="PHD FINGER PROTEIN 10"/>
    <property type="match status" value="1"/>
</dbReference>